<dbReference type="InterPro" id="IPR001608">
    <property type="entry name" value="Ala_racemase_N"/>
</dbReference>
<reference evidence="6 7" key="1">
    <citation type="submission" date="2018-12" db="EMBL/GenBank/DDBJ databases">
        <title>Legionella sp,whole genome shotgun sequence.</title>
        <authorList>
            <person name="Wu H."/>
        </authorList>
    </citation>
    <scope>NUCLEOTIDE SEQUENCE [LARGE SCALE GENOMIC DNA]</scope>
    <source>
        <strain evidence="7">km714</strain>
    </source>
</reference>
<keyword evidence="1 2" id="KW-0663">Pyridoxal phosphate</keyword>
<proteinExistence type="inferred from homology"/>
<dbReference type="GO" id="GO:0030170">
    <property type="term" value="F:pyridoxal phosphate binding"/>
    <property type="evidence" value="ECO:0007669"/>
    <property type="project" value="UniProtKB-UniRule"/>
</dbReference>
<protein>
    <recommendedName>
        <fullName evidence="2">Pyridoxal phosphate homeostasis protein</fullName>
        <shortName evidence="2">PLP homeostasis protein</shortName>
    </recommendedName>
</protein>
<keyword evidence="7" id="KW-1185">Reference proteome</keyword>
<gene>
    <name evidence="6" type="ORF">EKM59_01295</name>
</gene>
<comment type="similarity">
    <text evidence="2 4">Belongs to the pyridoxal phosphate-binding protein YggS/PROSC family.</text>
</comment>
<comment type="cofactor">
    <cofactor evidence="3">
        <name>pyridoxal 5'-phosphate</name>
        <dbReference type="ChEBI" id="CHEBI:597326"/>
    </cofactor>
</comment>
<sequence>MTIAERIQIIKACIHQAEQAGNREPGAVKLLAVSKSHSAAAIAEAYTAGIRDFGENYLQEAQLKIKQLAHLPISWHFIGPMQSNKVKGIASQFSWVHSLCRYEIAEALNNLRPPHLPPLNICLQVNFDDEKKSGIKPEMAHTLAAQVFNLPRLTLRGLMMIPKPLQTHEQQYASFMRLTHLRHELNEQLHVQLDTLSMGMSDDLCAAIEAGSTLVRIGRAIFGERR</sequence>
<dbReference type="PANTHER" id="PTHR10146:SF14">
    <property type="entry name" value="PYRIDOXAL PHOSPHATE HOMEOSTASIS PROTEIN"/>
    <property type="match status" value="1"/>
</dbReference>
<organism evidence="6 7">
    <name type="scientific">Legionella septentrionalis</name>
    <dbReference type="NCBI Taxonomy" id="2498109"/>
    <lineage>
        <taxon>Bacteria</taxon>
        <taxon>Pseudomonadati</taxon>
        <taxon>Pseudomonadota</taxon>
        <taxon>Gammaproteobacteria</taxon>
        <taxon>Legionellales</taxon>
        <taxon>Legionellaceae</taxon>
        <taxon>Legionella</taxon>
    </lineage>
</organism>
<feature type="modified residue" description="N6-(pyridoxal phosphate)lysine" evidence="2 3">
    <location>
        <position position="35"/>
    </location>
</feature>
<feature type="domain" description="Alanine racemase N-terminal" evidence="5">
    <location>
        <begin position="14"/>
        <end position="224"/>
    </location>
</feature>
<evidence type="ECO:0000313" key="6">
    <source>
        <dbReference type="EMBL" id="RUQ90809.1"/>
    </source>
</evidence>
<evidence type="ECO:0000313" key="7">
    <source>
        <dbReference type="Proteomes" id="UP000288012"/>
    </source>
</evidence>
<name>A0A433JLY8_9GAMM</name>
<dbReference type="HAMAP" id="MF_02087">
    <property type="entry name" value="PLP_homeostasis"/>
    <property type="match status" value="1"/>
</dbReference>
<dbReference type="Gene3D" id="3.20.20.10">
    <property type="entry name" value="Alanine racemase"/>
    <property type="match status" value="1"/>
</dbReference>
<comment type="function">
    <text evidence="2">Pyridoxal 5'-phosphate (PLP)-binding protein, which is involved in PLP homeostasis.</text>
</comment>
<dbReference type="Pfam" id="PF01168">
    <property type="entry name" value="Ala_racemase_N"/>
    <property type="match status" value="1"/>
</dbReference>
<dbReference type="NCBIfam" id="TIGR00044">
    <property type="entry name" value="YggS family pyridoxal phosphate-dependent enzyme"/>
    <property type="match status" value="1"/>
</dbReference>
<accession>A0A433JLY8</accession>
<evidence type="ECO:0000259" key="5">
    <source>
        <dbReference type="Pfam" id="PF01168"/>
    </source>
</evidence>
<comment type="caution">
    <text evidence="6">The sequence shown here is derived from an EMBL/GenBank/DDBJ whole genome shotgun (WGS) entry which is preliminary data.</text>
</comment>
<dbReference type="InterPro" id="IPR029066">
    <property type="entry name" value="PLP-binding_barrel"/>
</dbReference>
<evidence type="ECO:0000256" key="4">
    <source>
        <dbReference type="RuleBase" id="RU004514"/>
    </source>
</evidence>
<dbReference type="AlphaFoldDB" id="A0A433JLY8"/>
<dbReference type="PANTHER" id="PTHR10146">
    <property type="entry name" value="PROLINE SYNTHETASE CO-TRANSCRIBED BACTERIAL HOMOLOG PROTEIN"/>
    <property type="match status" value="1"/>
</dbReference>
<dbReference type="PIRSF" id="PIRSF004848">
    <property type="entry name" value="YBL036c_PLPDEIII"/>
    <property type="match status" value="1"/>
</dbReference>
<dbReference type="RefSeq" id="WP_127057228.1">
    <property type="nucleotide sequence ID" value="NZ_RZGR01000003.1"/>
</dbReference>
<evidence type="ECO:0000256" key="1">
    <source>
        <dbReference type="ARBA" id="ARBA00022898"/>
    </source>
</evidence>
<dbReference type="EMBL" id="RZGR01000003">
    <property type="protein sequence ID" value="RUQ90809.1"/>
    <property type="molecule type" value="Genomic_DNA"/>
</dbReference>
<evidence type="ECO:0000256" key="2">
    <source>
        <dbReference type="HAMAP-Rule" id="MF_02087"/>
    </source>
</evidence>
<evidence type="ECO:0000256" key="3">
    <source>
        <dbReference type="PIRSR" id="PIRSR004848-1"/>
    </source>
</evidence>
<dbReference type="InterPro" id="IPR011078">
    <property type="entry name" value="PyrdxlP_homeostasis"/>
</dbReference>
<dbReference type="Proteomes" id="UP000288012">
    <property type="component" value="Unassembled WGS sequence"/>
</dbReference>
<dbReference type="SUPFAM" id="SSF51419">
    <property type="entry name" value="PLP-binding barrel"/>
    <property type="match status" value="1"/>
</dbReference>